<evidence type="ECO:0000256" key="2">
    <source>
        <dbReference type="ARBA" id="ARBA00023015"/>
    </source>
</evidence>
<evidence type="ECO:0000256" key="1">
    <source>
        <dbReference type="ARBA" id="ARBA00022491"/>
    </source>
</evidence>
<accession>A0A7W8P1N4</accession>
<dbReference type="Pfam" id="PF13977">
    <property type="entry name" value="TetR_C_6"/>
    <property type="match status" value="1"/>
</dbReference>
<evidence type="ECO:0000313" key="10">
    <source>
        <dbReference type="Proteomes" id="UP000821598"/>
    </source>
</evidence>
<dbReference type="Proteomes" id="UP000592820">
    <property type="component" value="Unassembled WGS sequence"/>
</dbReference>
<evidence type="ECO:0000313" key="9">
    <source>
        <dbReference type="Proteomes" id="UP000592820"/>
    </source>
</evidence>
<gene>
    <name evidence="8" type="ORF">FSB64_04860</name>
    <name evidence="7" type="ORF">HDG41_000194</name>
</gene>
<keyword evidence="1" id="KW-0678">Repressor</keyword>
<organism evidence="7 9">
    <name type="scientific">Paraburkholderia youngii</name>
    <dbReference type="NCBI Taxonomy" id="2782701"/>
    <lineage>
        <taxon>Bacteria</taxon>
        <taxon>Pseudomonadati</taxon>
        <taxon>Pseudomonadota</taxon>
        <taxon>Betaproteobacteria</taxon>
        <taxon>Burkholderiales</taxon>
        <taxon>Burkholderiaceae</taxon>
        <taxon>Paraburkholderia</taxon>
    </lineage>
</organism>
<dbReference type="EMBL" id="VOMC01000004">
    <property type="protein sequence ID" value="NVI03145.1"/>
    <property type="molecule type" value="Genomic_DNA"/>
</dbReference>
<dbReference type="RefSeq" id="WP_176365879.1">
    <property type="nucleotide sequence ID" value="NZ_JACHDE010000001.1"/>
</dbReference>
<feature type="DNA-binding region" description="H-T-H motif" evidence="5">
    <location>
        <begin position="36"/>
        <end position="55"/>
    </location>
</feature>
<evidence type="ECO:0000256" key="3">
    <source>
        <dbReference type="ARBA" id="ARBA00023125"/>
    </source>
</evidence>
<dbReference type="PANTHER" id="PTHR30055">
    <property type="entry name" value="HTH-TYPE TRANSCRIPTIONAL REGULATOR RUTR"/>
    <property type="match status" value="1"/>
</dbReference>
<sequence>MKPVRVTRACKKEQTRERLLDAARRSFIERGLAATSVEHIAEAAGYTRGAFYSNFSSQQELLLELLQRDVEKTCADWQAIIELPGASHQEKVRALARLSCAEFDNDCFPLWVEAGLLSSRDSTVRERVTGLRQRKLAKLAACLCAGARPGDGGRPAQPEALAAGLLSLCDGLRFFRLCNPEEMTDQAIRAIMAALFSCTSSGPVPEKPESLDETGAIVRFHLRS</sequence>
<evidence type="ECO:0000256" key="4">
    <source>
        <dbReference type="ARBA" id="ARBA00023163"/>
    </source>
</evidence>
<comment type="caution">
    <text evidence="7">The sequence shown here is derived from an EMBL/GenBank/DDBJ whole genome shotgun (WGS) entry which is preliminary data.</text>
</comment>
<keyword evidence="10" id="KW-1185">Reference proteome</keyword>
<keyword evidence="3 5" id="KW-0238">DNA-binding</keyword>
<dbReference type="AlphaFoldDB" id="A0A7W8P1N4"/>
<dbReference type="Pfam" id="PF00440">
    <property type="entry name" value="TetR_N"/>
    <property type="match status" value="1"/>
</dbReference>
<dbReference type="Gene3D" id="1.10.357.10">
    <property type="entry name" value="Tetracycline Repressor, domain 2"/>
    <property type="match status" value="1"/>
</dbReference>
<dbReference type="PRINTS" id="PR00455">
    <property type="entry name" value="HTHTETR"/>
</dbReference>
<dbReference type="SUPFAM" id="SSF46689">
    <property type="entry name" value="Homeodomain-like"/>
    <property type="match status" value="1"/>
</dbReference>
<keyword evidence="4" id="KW-0804">Transcription</keyword>
<feature type="domain" description="HTH tetR-type" evidence="6">
    <location>
        <begin position="13"/>
        <end position="73"/>
    </location>
</feature>
<dbReference type="PANTHER" id="PTHR30055:SF241">
    <property type="entry name" value="TRANSCRIPTIONAL REGULATORY PROTEIN"/>
    <property type="match status" value="1"/>
</dbReference>
<protein>
    <submittedName>
        <fullName evidence="7 8">AcrR family transcriptional regulator</fullName>
    </submittedName>
</protein>
<keyword evidence="2" id="KW-0805">Transcription regulation</keyword>
<dbReference type="InterPro" id="IPR009057">
    <property type="entry name" value="Homeodomain-like_sf"/>
</dbReference>
<dbReference type="InterPro" id="IPR036271">
    <property type="entry name" value="Tet_transcr_reg_TetR-rel_C_sf"/>
</dbReference>
<dbReference type="InterPro" id="IPR050109">
    <property type="entry name" value="HTH-type_TetR-like_transc_reg"/>
</dbReference>
<dbReference type="SUPFAM" id="SSF48498">
    <property type="entry name" value="Tetracyclin repressor-like, C-terminal domain"/>
    <property type="match status" value="1"/>
</dbReference>
<name>A0A7W8P1N4_9BURK</name>
<dbReference type="GO" id="GO:0003700">
    <property type="term" value="F:DNA-binding transcription factor activity"/>
    <property type="evidence" value="ECO:0007669"/>
    <property type="project" value="TreeGrafter"/>
</dbReference>
<dbReference type="EMBL" id="JACHDE010000001">
    <property type="protein sequence ID" value="MBB5398158.1"/>
    <property type="molecule type" value="Genomic_DNA"/>
</dbReference>
<evidence type="ECO:0000313" key="7">
    <source>
        <dbReference type="EMBL" id="MBB5398158.1"/>
    </source>
</evidence>
<dbReference type="PROSITE" id="PS50977">
    <property type="entry name" value="HTH_TETR_2"/>
    <property type="match status" value="1"/>
</dbReference>
<dbReference type="InterPro" id="IPR001647">
    <property type="entry name" value="HTH_TetR"/>
</dbReference>
<dbReference type="Proteomes" id="UP000821598">
    <property type="component" value="Unassembled WGS sequence"/>
</dbReference>
<evidence type="ECO:0000256" key="5">
    <source>
        <dbReference type="PROSITE-ProRule" id="PRU00335"/>
    </source>
</evidence>
<evidence type="ECO:0000259" key="6">
    <source>
        <dbReference type="PROSITE" id="PS50977"/>
    </source>
</evidence>
<dbReference type="GO" id="GO:0000976">
    <property type="term" value="F:transcription cis-regulatory region binding"/>
    <property type="evidence" value="ECO:0007669"/>
    <property type="project" value="TreeGrafter"/>
</dbReference>
<reference evidence="7 9" key="2">
    <citation type="submission" date="2020-08" db="EMBL/GenBank/DDBJ databases">
        <title>Genomic Encyclopedia of Type Strains, Phase IV (KMG-V): Genome sequencing to study the core and pangenomes of soil and plant-associated prokaryotes.</title>
        <authorList>
            <person name="Whitman W."/>
        </authorList>
    </citation>
    <scope>NUCLEOTIDE SEQUENCE [LARGE SCALE GENOMIC DNA]</scope>
    <source>
        <strain evidence="7 9">JPY162</strain>
    </source>
</reference>
<dbReference type="InterPro" id="IPR039538">
    <property type="entry name" value="BetI_C"/>
</dbReference>
<proteinExistence type="predicted"/>
<reference evidence="8 10" key="1">
    <citation type="submission" date="2019-08" db="EMBL/GenBank/DDBJ databases">
        <title>Paraburkholderia simonii sp. nov. and P. youngii sp. nov. Brazilian and Mexican Mimosa-associated rhizobia.</title>
        <authorList>
            <person name="Mavima L."/>
            <person name="Beukes C.W."/>
            <person name="Palmer M."/>
            <person name="De Meyer S.E."/>
            <person name="James E.K."/>
            <person name="Maluk M."/>
            <person name="Avontuur J.R."/>
            <person name="Chan W.Y."/>
            <person name="Venter S.N."/>
            <person name="Steenkamp E.T."/>
        </authorList>
    </citation>
    <scope>NUCLEOTIDE SEQUENCE [LARGE SCALE GENOMIC DNA]</scope>
    <source>
        <strain evidence="8 10">JPY454</strain>
    </source>
</reference>
<evidence type="ECO:0000313" key="8">
    <source>
        <dbReference type="EMBL" id="NVI03145.1"/>
    </source>
</evidence>